<proteinExistence type="predicted"/>
<protein>
    <submittedName>
        <fullName evidence="1">Uncharacterized protein</fullName>
    </submittedName>
</protein>
<comment type="caution">
    <text evidence="1">The sequence shown here is derived from an EMBL/GenBank/DDBJ whole genome shotgun (WGS) entry which is preliminary data.</text>
</comment>
<sequence length="136" mass="14753">MSQRRAACPLRSSLLRHKFRLCEETVRMVVVVICVEAAAEVHTREKKQGLGGQMDDRLQSGSRLCPQRLGCGYGLSISFPGWLQLWGGALVGGRNTETVTCGGYLPVPAVCLSRETSRVGPWEVPAFLVPLAELGA</sequence>
<name>A0ABY6TRM7_BIOOC</name>
<evidence type="ECO:0000313" key="1">
    <source>
        <dbReference type="EMBL" id="VUC21281.1"/>
    </source>
</evidence>
<keyword evidence="2" id="KW-1185">Reference proteome</keyword>
<reference evidence="1 2" key="1">
    <citation type="submission" date="2019-06" db="EMBL/GenBank/DDBJ databases">
        <authorList>
            <person name="Broberg M."/>
        </authorList>
    </citation>
    <scope>NUCLEOTIDE SEQUENCE [LARGE SCALE GENOMIC DNA]</scope>
</reference>
<gene>
    <name evidence="1" type="ORF">CLO192961_LOCUS48537</name>
</gene>
<organism evidence="1 2">
    <name type="scientific">Bionectria ochroleuca</name>
    <name type="common">Gliocladium roseum</name>
    <dbReference type="NCBI Taxonomy" id="29856"/>
    <lineage>
        <taxon>Eukaryota</taxon>
        <taxon>Fungi</taxon>
        <taxon>Dikarya</taxon>
        <taxon>Ascomycota</taxon>
        <taxon>Pezizomycotina</taxon>
        <taxon>Sordariomycetes</taxon>
        <taxon>Hypocreomycetidae</taxon>
        <taxon>Hypocreales</taxon>
        <taxon>Bionectriaceae</taxon>
        <taxon>Clonostachys</taxon>
    </lineage>
</organism>
<dbReference type="EMBL" id="CABFNS010000367">
    <property type="protein sequence ID" value="VUC21281.1"/>
    <property type="molecule type" value="Genomic_DNA"/>
</dbReference>
<accession>A0ABY6TRM7</accession>
<dbReference type="Proteomes" id="UP000766486">
    <property type="component" value="Unassembled WGS sequence"/>
</dbReference>
<evidence type="ECO:0000313" key="2">
    <source>
        <dbReference type="Proteomes" id="UP000766486"/>
    </source>
</evidence>